<reference evidence="4" key="1">
    <citation type="submission" date="2023-08" db="EMBL/GenBank/DDBJ databases">
        <title>New molecular markers tilS and rpoB for phylogenetic and monitoring studies of the genus Thiothrix biodiversity.</title>
        <authorList>
            <person name="Ravin N.V."/>
            <person name="Smolyakov D."/>
            <person name="Markov N.D."/>
            <person name="Beletsky A.V."/>
            <person name="Mardanov A.V."/>
            <person name="Rudenko T.S."/>
            <person name="Grabovich M.Y."/>
        </authorList>
    </citation>
    <scope>NUCLEOTIDE SEQUENCE</scope>
    <source>
        <strain evidence="4">DNT52</strain>
    </source>
</reference>
<dbReference type="GO" id="GO:0016757">
    <property type="term" value="F:glycosyltransferase activity"/>
    <property type="evidence" value="ECO:0007669"/>
    <property type="project" value="UniProtKB-KW"/>
</dbReference>
<dbReference type="PANTHER" id="PTHR46401:SF2">
    <property type="entry name" value="GLYCOSYLTRANSFERASE WBBK-RELATED"/>
    <property type="match status" value="1"/>
</dbReference>
<name>A0AA51MPB9_9GAMM</name>
<dbReference type="Gene3D" id="3.40.50.2000">
    <property type="entry name" value="Glycogen Phosphorylase B"/>
    <property type="match status" value="2"/>
</dbReference>
<keyword evidence="1 4" id="KW-0808">Transferase</keyword>
<dbReference type="Pfam" id="PF13692">
    <property type="entry name" value="Glyco_trans_1_4"/>
    <property type="match status" value="1"/>
</dbReference>
<dbReference type="PANTHER" id="PTHR46401">
    <property type="entry name" value="GLYCOSYLTRANSFERASE WBBK-RELATED"/>
    <property type="match status" value="1"/>
</dbReference>
<protein>
    <submittedName>
        <fullName evidence="4">Glycosyltransferase family 4 protein</fullName>
        <ecNumber evidence="4">2.4.-.-</ecNumber>
    </submittedName>
</protein>
<sequence length="374" mass="42899">MNATVILSAYYRHKPGGFTTRLYRAYRALDAAGYRVIYIATEKLPVEGERIQPVILPMRSRPTSLWYWPEFYWRAVRELRRLTREHRVQQHLMFSFFYASLSILASWGLGVRTLTFIRGDDIFDAAKKRFARPRLWVHRVLEKLGIRYSHQVITTSETMKAIINQRSGGQDKTQSLPNNITTQALPIQLPNIRQDTVRIATLSVLNPRKNQLLVLQALQQLPVQHWEYLLIGSDNSGLNYQAELQAFVADNGLSERVKFLGWRDDVPAILQRCHLLLLPTLHEGSPNALLEAMGYGLPCLASDIPEIREILPDSELLFYPHHPTELTRKLERFLQLPGYAGVIQAKTAECKAHYTFDWDQRLVALVDAAADGKV</sequence>
<dbReference type="CDD" id="cd03801">
    <property type="entry name" value="GT4_PimA-like"/>
    <property type="match status" value="1"/>
</dbReference>
<proteinExistence type="predicted"/>
<feature type="domain" description="Glycosyltransferase subfamily 4-like N-terminal" evidence="3">
    <location>
        <begin position="16"/>
        <end position="178"/>
    </location>
</feature>
<feature type="transmembrane region" description="Helical" evidence="2">
    <location>
        <begin position="91"/>
        <end position="110"/>
    </location>
</feature>
<dbReference type="EC" id="2.4.-.-" evidence="4"/>
<dbReference type="AlphaFoldDB" id="A0AA51MPB9"/>
<dbReference type="EMBL" id="CP133217">
    <property type="protein sequence ID" value="WML87585.1"/>
    <property type="molecule type" value="Genomic_DNA"/>
</dbReference>
<evidence type="ECO:0000256" key="1">
    <source>
        <dbReference type="ARBA" id="ARBA00022679"/>
    </source>
</evidence>
<evidence type="ECO:0000259" key="3">
    <source>
        <dbReference type="Pfam" id="PF13579"/>
    </source>
</evidence>
<dbReference type="RefSeq" id="WP_308872143.1">
    <property type="nucleotide sequence ID" value="NZ_CP133217.1"/>
</dbReference>
<evidence type="ECO:0000313" key="4">
    <source>
        <dbReference type="EMBL" id="WML87585.1"/>
    </source>
</evidence>
<dbReference type="SUPFAM" id="SSF53756">
    <property type="entry name" value="UDP-Glycosyltransferase/glycogen phosphorylase"/>
    <property type="match status" value="1"/>
</dbReference>
<evidence type="ECO:0000256" key="2">
    <source>
        <dbReference type="SAM" id="Phobius"/>
    </source>
</evidence>
<dbReference type="GO" id="GO:0009103">
    <property type="term" value="P:lipopolysaccharide biosynthetic process"/>
    <property type="evidence" value="ECO:0007669"/>
    <property type="project" value="TreeGrafter"/>
</dbReference>
<dbReference type="InterPro" id="IPR028098">
    <property type="entry name" value="Glyco_trans_4-like_N"/>
</dbReference>
<dbReference type="Proteomes" id="UP001229862">
    <property type="component" value="Chromosome"/>
</dbReference>
<keyword evidence="2" id="KW-0812">Transmembrane</keyword>
<keyword evidence="2" id="KW-0472">Membrane</keyword>
<accession>A0AA51MPB9</accession>
<keyword evidence="2" id="KW-1133">Transmembrane helix</keyword>
<keyword evidence="4" id="KW-0328">Glycosyltransferase</keyword>
<organism evidence="4">
    <name type="scientific">Thiothrix subterranea</name>
    <dbReference type="NCBI Taxonomy" id="2735563"/>
    <lineage>
        <taxon>Bacteria</taxon>
        <taxon>Pseudomonadati</taxon>
        <taxon>Pseudomonadota</taxon>
        <taxon>Gammaproteobacteria</taxon>
        <taxon>Thiotrichales</taxon>
        <taxon>Thiotrichaceae</taxon>
        <taxon>Thiothrix</taxon>
    </lineage>
</organism>
<gene>
    <name evidence="4" type="ORF">RCG00_04295</name>
</gene>
<dbReference type="Pfam" id="PF13579">
    <property type="entry name" value="Glyco_trans_4_4"/>
    <property type="match status" value="1"/>
</dbReference>